<comment type="caution">
    <text evidence="1">The sequence shown here is derived from an EMBL/GenBank/DDBJ whole genome shotgun (WGS) entry which is preliminary data.</text>
</comment>
<dbReference type="AlphaFoldDB" id="A0AA88GTH4"/>
<evidence type="ECO:0000313" key="2">
    <source>
        <dbReference type="Proteomes" id="UP000816034"/>
    </source>
</evidence>
<name>A0AA88GTH4_NAELO</name>
<dbReference type="GeneID" id="68095448"/>
<accession>A0AA88GTH4</accession>
<keyword evidence="2" id="KW-1185">Reference proteome</keyword>
<sequence>MKNKGFSQIQITEEDHLAVWNHLRGKHLDRYNLYRANSLEDSDNDLIHSGMMMMNKVKDLSDLRRGSLPSTLPSHYPQCEDDDLVNISIDLNNSMEFSKFAQPHPHALMNRKLGNDTLESSIDCFCSMDIQSSSSGLHQSEIVHDVGFKDNEAAVISPIPKSGLNKDIEIRDDSIILYGNLKEKKVEDSFTIVVSPYEEIVIEKVTGKGKLYCFDYSSKVEKKKKLLDSDDENFVVPVATSVEGMFEKDRKSFLANSSSESKGICVLQSGRTYFFKYVKTRTRFDSAILYYRNSYAL</sequence>
<dbReference type="RefSeq" id="XP_044549837.1">
    <property type="nucleotide sequence ID" value="XM_044692471.1"/>
</dbReference>
<proteinExistence type="predicted"/>
<dbReference type="Proteomes" id="UP000816034">
    <property type="component" value="Unassembled WGS sequence"/>
</dbReference>
<evidence type="ECO:0000313" key="1">
    <source>
        <dbReference type="EMBL" id="KAG2385844.1"/>
    </source>
</evidence>
<protein>
    <submittedName>
        <fullName evidence="1">Uncharacterized protein</fullName>
    </submittedName>
</protein>
<dbReference type="EMBL" id="PYSW02000017">
    <property type="protein sequence ID" value="KAG2385844.1"/>
    <property type="molecule type" value="Genomic_DNA"/>
</dbReference>
<organism evidence="1 2">
    <name type="scientific">Naegleria lovaniensis</name>
    <name type="common">Amoeba</name>
    <dbReference type="NCBI Taxonomy" id="51637"/>
    <lineage>
        <taxon>Eukaryota</taxon>
        <taxon>Discoba</taxon>
        <taxon>Heterolobosea</taxon>
        <taxon>Tetramitia</taxon>
        <taxon>Eutetramitia</taxon>
        <taxon>Vahlkampfiidae</taxon>
        <taxon>Naegleria</taxon>
    </lineage>
</organism>
<reference evidence="1 2" key="1">
    <citation type="journal article" date="2018" name="BMC Genomics">
        <title>The genome of Naegleria lovaniensis, the basis for a comparative approach to unravel pathogenicity factors of the human pathogenic amoeba N. fowleri.</title>
        <authorList>
            <person name="Liechti N."/>
            <person name="Schurch N."/>
            <person name="Bruggmann R."/>
            <person name="Wittwer M."/>
        </authorList>
    </citation>
    <scope>NUCLEOTIDE SEQUENCE [LARGE SCALE GENOMIC DNA]</scope>
    <source>
        <strain evidence="1 2">ATCC 30569</strain>
    </source>
</reference>
<gene>
    <name evidence="1" type="ORF">C9374_002993</name>
</gene>